<proteinExistence type="predicted"/>
<reference evidence="2" key="2">
    <citation type="submission" date="2021-08" db="EMBL/GenBank/DDBJ databases">
        <authorList>
            <person name="Tani A."/>
            <person name="Ola A."/>
            <person name="Ogura Y."/>
            <person name="Katsura K."/>
            <person name="Hayashi T."/>
        </authorList>
    </citation>
    <scope>NUCLEOTIDE SEQUENCE</scope>
    <source>
        <strain evidence="2">KCTC 52305</strain>
    </source>
</reference>
<feature type="compositionally biased region" description="Low complexity" evidence="1">
    <location>
        <begin position="7"/>
        <end position="23"/>
    </location>
</feature>
<organism evidence="2 3">
    <name type="scientific">Methylobacterium crusticola</name>
    <dbReference type="NCBI Taxonomy" id="1697972"/>
    <lineage>
        <taxon>Bacteria</taxon>
        <taxon>Pseudomonadati</taxon>
        <taxon>Pseudomonadota</taxon>
        <taxon>Alphaproteobacteria</taxon>
        <taxon>Hyphomicrobiales</taxon>
        <taxon>Methylobacteriaceae</taxon>
        <taxon>Methylobacterium</taxon>
    </lineage>
</organism>
<evidence type="ECO:0000256" key="1">
    <source>
        <dbReference type="SAM" id="MobiDB-lite"/>
    </source>
</evidence>
<feature type="region of interest" description="Disordered" evidence="1">
    <location>
        <begin position="1"/>
        <end position="67"/>
    </location>
</feature>
<evidence type="ECO:0000313" key="2">
    <source>
        <dbReference type="EMBL" id="GJD50860.1"/>
    </source>
</evidence>
<keyword evidence="3" id="KW-1185">Reference proteome</keyword>
<dbReference type="EMBL" id="BPQH01000011">
    <property type="protein sequence ID" value="GJD50860.1"/>
    <property type="molecule type" value="Genomic_DNA"/>
</dbReference>
<sequence length="67" mass="6661">MTPPRPAARAGTVPPPATGTARPPTHPVVPPDRAAGARVRNEAGARAGPVGPGPGAMPEPCRIRTPA</sequence>
<evidence type="ECO:0000313" key="3">
    <source>
        <dbReference type="Proteomes" id="UP001055167"/>
    </source>
</evidence>
<protein>
    <submittedName>
        <fullName evidence="2">Uncharacterized protein</fullName>
    </submittedName>
</protein>
<reference evidence="2" key="1">
    <citation type="journal article" date="2021" name="Front. Microbiol.">
        <title>Comprehensive Comparative Genomics and Phenotyping of Methylobacterium Species.</title>
        <authorList>
            <person name="Alessa O."/>
            <person name="Ogura Y."/>
            <person name="Fujitani Y."/>
            <person name="Takami H."/>
            <person name="Hayashi T."/>
            <person name="Sahin N."/>
            <person name="Tani A."/>
        </authorList>
    </citation>
    <scope>NUCLEOTIDE SEQUENCE</scope>
    <source>
        <strain evidence="2">KCTC 52305</strain>
    </source>
</reference>
<name>A0ABQ4R1M2_9HYPH</name>
<accession>A0ABQ4R1M2</accession>
<dbReference type="Proteomes" id="UP001055167">
    <property type="component" value="Unassembled WGS sequence"/>
</dbReference>
<gene>
    <name evidence="2" type="ORF">OPKNFCMD_3608</name>
</gene>
<comment type="caution">
    <text evidence="2">The sequence shown here is derived from an EMBL/GenBank/DDBJ whole genome shotgun (WGS) entry which is preliminary data.</text>
</comment>